<dbReference type="OMA" id="EWGYNLH"/>
<keyword evidence="1 2" id="KW-0175">Coiled coil</keyword>
<evidence type="ECO:0000259" key="4">
    <source>
        <dbReference type="Pfam" id="PF15739"/>
    </source>
</evidence>
<dbReference type="GeneID" id="108431194"/>
<evidence type="ECO:0000256" key="3">
    <source>
        <dbReference type="SAM" id="MobiDB-lite"/>
    </source>
</evidence>
<evidence type="ECO:0000313" key="5">
    <source>
        <dbReference type="Ensembl" id="ENSPNAP00000012040.1"/>
    </source>
</evidence>
<dbReference type="RefSeq" id="XP_017559682.1">
    <property type="nucleotide sequence ID" value="XM_017704193.2"/>
</dbReference>
<dbReference type="OrthoDB" id="261426at2759"/>
<evidence type="ECO:0000313" key="6">
    <source>
        <dbReference type="Proteomes" id="UP001501920"/>
    </source>
</evidence>
<feature type="region of interest" description="Disordered" evidence="3">
    <location>
        <begin position="61"/>
        <end position="81"/>
    </location>
</feature>
<sequence>MLFCMSIQKDVRLPPLSTSERTSSGKGTQWQAKPASRLLRTKGADASGYLSTWPAHITSQVARQKTPSSGANEHHGFSDEFGGPVSKPRFLEQLECFLRRELTSLDMLSPKLQERKLQAYREVFDYFIENFKTYKPLLSAIKNEYDITLAYLQEQIRELEPLRAQLVLLSEQCEKKVLGLREQERTEIRALKEERQHLQQVTESMREQQRALQTQVYHLEKELAAQYLQYREECDARKLLIANISSMSCSPEEKPNMEHDCDKEQSEDPVKVKLALKVCREGLSKAQVELNRLHAEYGDVVPRRDWENLDSMNRENLLKLETLQTDFDQMKAEYDTLLDVHRQVSLQRDSLQNDLEVFRETSTPRPCWEQCADVLGGRERCSEIFEGQPSKKRLEILLEEQNSMGLDQKEFFTGLGASNDVPIYLRYEGQLKNLRLKKADVLRIIKDIWREKACEAEKTDDSSDLKEFLHQYLQRQHGEQAGQWAYSLLDSIKCNLKDDFICLFYDILTDKVDESLYHGQTDLLSHLLKVLIQSDSAESGSLTASEFREALRMAFPLKKDQDLEELVVAAQSELEASGGGFAYQRLYSEDADGKHGEFLGLVKRQAMAERDHYINQLRTQLEGKGEVDLEDLRSAFTTIDPTLDSASLDWNLRKAFQTKDLHLHATLLDTEIALQRLSVANVSRAGPMTLPE</sequence>
<evidence type="ECO:0000256" key="2">
    <source>
        <dbReference type="SAM" id="Coils"/>
    </source>
</evidence>
<dbReference type="GO" id="GO:0005737">
    <property type="term" value="C:cytoplasm"/>
    <property type="evidence" value="ECO:0007669"/>
    <property type="project" value="TreeGrafter"/>
</dbReference>
<feature type="compositionally biased region" description="Polar residues" evidence="3">
    <location>
        <begin position="16"/>
        <end position="31"/>
    </location>
</feature>
<dbReference type="InterPro" id="IPR032755">
    <property type="entry name" value="TSNAXIP1_N"/>
</dbReference>
<dbReference type="Ensembl" id="ENSPNAT00000019245.2">
    <property type="protein sequence ID" value="ENSPNAP00000012040.1"/>
    <property type="gene ID" value="ENSPNAG00000017760.2"/>
</dbReference>
<dbReference type="GeneTree" id="ENSGT00940000165060"/>
<reference evidence="5 6" key="1">
    <citation type="submission" date="2020-10" db="EMBL/GenBank/DDBJ databases">
        <title>Pygocentrus nattereri (red-bellied piranha) genome, fPygNat1, primary haplotype.</title>
        <authorList>
            <person name="Myers G."/>
            <person name="Meyer A."/>
            <person name="Karagic N."/>
            <person name="Pippel M."/>
            <person name="Winkler S."/>
            <person name="Tracey A."/>
            <person name="Wood J."/>
            <person name="Formenti G."/>
            <person name="Howe K."/>
            <person name="Fedrigo O."/>
            <person name="Jarvis E.D."/>
        </authorList>
    </citation>
    <scope>NUCLEOTIDE SEQUENCE [LARGE SCALE GENOMIC DNA]</scope>
</reference>
<dbReference type="PANTHER" id="PTHR16306">
    <property type="entry name" value="TRANSLIN-ASSOCIATED FACTOR X-INTERACTING PROTEIN 1"/>
    <property type="match status" value="1"/>
</dbReference>
<dbReference type="AlphaFoldDB" id="A0A3B4CL14"/>
<feature type="domain" description="Translin-associated factor X-interacting protein 1 N-terminal" evidence="4">
    <location>
        <begin position="95"/>
        <end position="206"/>
    </location>
</feature>
<dbReference type="Pfam" id="PF15739">
    <property type="entry name" value="TSNAXIP1_N"/>
    <property type="match status" value="1"/>
</dbReference>
<dbReference type="Proteomes" id="UP001501920">
    <property type="component" value="Chromosome 7"/>
</dbReference>
<dbReference type="STRING" id="42514.ENSPNAP00000012040"/>
<evidence type="ECO:0000256" key="1">
    <source>
        <dbReference type="ARBA" id="ARBA00023054"/>
    </source>
</evidence>
<reference evidence="5" key="3">
    <citation type="submission" date="2025-09" db="UniProtKB">
        <authorList>
            <consortium name="Ensembl"/>
        </authorList>
    </citation>
    <scope>IDENTIFICATION</scope>
</reference>
<proteinExistence type="predicted"/>
<feature type="coiled-coil region" evidence="2">
    <location>
        <begin position="181"/>
        <end position="211"/>
    </location>
</feature>
<organism evidence="5 6">
    <name type="scientific">Pygocentrus nattereri</name>
    <name type="common">Red-bellied piranha</name>
    <dbReference type="NCBI Taxonomy" id="42514"/>
    <lineage>
        <taxon>Eukaryota</taxon>
        <taxon>Metazoa</taxon>
        <taxon>Chordata</taxon>
        <taxon>Craniata</taxon>
        <taxon>Vertebrata</taxon>
        <taxon>Euteleostomi</taxon>
        <taxon>Actinopterygii</taxon>
        <taxon>Neopterygii</taxon>
        <taxon>Teleostei</taxon>
        <taxon>Ostariophysi</taxon>
        <taxon>Characiformes</taxon>
        <taxon>Characoidei</taxon>
        <taxon>Pygocentrus</taxon>
    </lineage>
</organism>
<dbReference type="PANTHER" id="PTHR16306:SF0">
    <property type="entry name" value="TRANSLIN-ASSOCIATED FACTOR X-INTERACTING PROTEIN 1"/>
    <property type="match status" value="1"/>
</dbReference>
<keyword evidence="6" id="KW-1185">Reference proteome</keyword>
<name>A0A3B4CL14_PYGNA</name>
<feature type="compositionally biased region" description="Polar residues" evidence="3">
    <location>
        <begin position="61"/>
        <end position="71"/>
    </location>
</feature>
<feature type="region of interest" description="Disordered" evidence="3">
    <location>
        <begin position="14"/>
        <end position="37"/>
    </location>
</feature>
<reference evidence="5" key="2">
    <citation type="submission" date="2025-08" db="UniProtKB">
        <authorList>
            <consortium name="Ensembl"/>
        </authorList>
    </citation>
    <scope>IDENTIFICATION</scope>
</reference>
<gene>
    <name evidence="5" type="primary">TSNAXIP1</name>
</gene>
<dbReference type="CTD" id="55815"/>
<protein>
    <recommendedName>
        <fullName evidence="4">Translin-associated factor X-interacting protein 1 N-terminal domain-containing protein</fullName>
    </recommendedName>
</protein>
<accession>A0A3B4CL14</accession>